<dbReference type="PANTHER" id="PTHR23117">
    <property type="entry name" value="GUANYLATE KINASE-RELATED"/>
    <property type="match status" value="1"/>
</dbReference>
<dbReference type="InterPro" id="IPR027417">
    <property type="entry name" value="P-loop_NTPase"/>
</dbReference>
<dbReference type="EC" id="2.7.4.8" evidence="4 13"/>
<evidence type="ECO:0000313" key="15">
    <source>
        <dbReference type="EMBL" id="SEK20003.1"/>
    </source>
</evidence>
<evidence type="ECO:0000256" key="12">
    <source>
        <dbReference type="ARBA" id="ARBA00048594"/>
    </source>
</evidence>
<evidence type="ECO:0000256" key="10">
    <source>
        <dbReference type="ARBA" id="ARBA00022840"/>
    </source>
</evidence>
<dbReference type="InterPro" id="IPR017665">
    <property type="entry name" value="Guanylate_kinase"/>
</dbReference>
<reference evidence="15 16" key="1">
    <citation type="submission" date="2016-10" db="EMBL/GenBank/DDBJ databases">
        <authorList>
            <person name="de Groot N.N."/>
        </authorList>
    </citation>
    <scope>NUCLEOTIDE SEQUENCE [LARGE SCALE GENOMIC DNA]</scope>
    <source>
        <strain evidence="15 16">KH2T6</strain>
    </source>
</reference>
<dbReference type="FunFam" id="3.30.63.10:FF:000005">
    <property type="entry name" value="Guanylate kinase"/>
    <property type="match status" value="1"/>
</dbReference>
<dbReference type="EMBL" id="FOAT01000001">
    <property type="protein sequence ID" value="SEK20003.1"/>
    <property type="molecule type" value="Genomic_DNA"/>
</dbReference>
<dbReference type="PROSITE" id="PS00856">
    <property type="entry name" value="GUANYLATE_KINASE_1"/>
    <property type="match status" value="1"/>
</dbReference>
<evidence type="ECO:0000256" key="1">
    <source>
        <dbReference type="ARBA" id="ARBA00003531"/>
    </source>
</evidence>
<dbReference type="AlphaFoldDB" id="A0A1H7F1K1"/>
<dbReference type="CDD" id="cd00071">
    <property type="entry name" value="GMPK"/>
    <property type="match status" value="1"/>
</dbReference>
<dbReference type="RefSeq" id="WP_139199650.1">
    <property type="nucleotide sequence ID" value="NZ_FOAT01000001.1"/>
</dbReference>
<dbReference type="PANTHER" id="PTHR23117:SF13">
    <property type="entry name" value="GUANYLATE KINASE"/>
    <property type="match status" value="1"/>
</dbReference>
<proteinExistence type="inferred from homology"/>
<dbReference type="Gene3D" id="3.30.63.10">
    <property type="entry name" value="Guanylate Kinase phosphate binding domain"/>
    <property type="match status" value="1"/>
</dbReference>
<evidence type="ECO:0000256" key="13">
    <source>
        <dbReference type="HAMAP-Rule" id="MF_00328"/>
    </source>
</evidence>
<dbReference type="InterPro" id="IPR008145">
    <property type="entry name" value="GK/Ca_channel_bsu"/>
</dbReference>
<dbReference type="OrthoDB" id="9808150at2"/>
<dbReference type="PROSITE" id="PS50052">
    <property type="entry name" value="GUANYLATE_KINASE_2"/>
    <property type="match status" value="1"/>
</dbReference>
<keyword evidence="9 13" id="KW-0418">Kinase</keyword>
<organism evidence="15 16">
    <name type="scientific">Ruminococcus albus</name>
    <dbReference type="NCBI Taxonomy" id="1264"/>
    <lineage>
        <taxon>Bacteria</taxon>
        <taxon>Bacillati</taxon>
        <taxon>Bacillota</taxon>
        <taxon>Clostridia</taxon>
        <taxon>Eubacteriales</taxon>
        <taxon>Oscillospiraceae</taxon>
        <taxon>Ruminococcus</taxon>
    </lineage>
</organism>
<dbReference type="Pfam" id="PF00625">
    <property type="entry name" value="Guanylate_kin"/>
    <property type="match status" value="1"/>
</dbReference>
<comment type="similarity">
    <text evidence="3 13">Belongs to the guanylate kinase family.</text>
</comment>
<comment type="function">
    <text evidence="1 13">Essential for recycling GMP and indirectly, cGMP.</text>
</comment>
<comment type="catalytic activity">
    <reaction evidence="12 13">
        <text>GMP + ATP = GDP + ADP</text>
        <dbReference type="Rhea" id="RHEA:20780"/>
        <dbReference type="ChEBI" id="CHEBI:30616"/>
        <dbReference type="ChEBI" id="CHEBI:58115"/>
        <dbReference type="ChEBI" id="CHEBI:58189"/>
        <dbReference type="ChEBI" id="CHEBI:456216"/>
        <dbReference type="EC" id="2.7.4.8"/>
    </reaction>
</comment>
<keyword evidence="10 13" id="KW-0067">ATP-binding</keyword>
<evidence type="ECO:0000256" key="8">
    <source>
        <dbReference type="ARBA" id="ARBA00022741"/>
    </source>
</evidence>
<evidence type="ECO:0000256" key="11">
    <source>
        <dbReference type="ARBA" id="ARBA00030128"/>
    </source>
</evidence>
<evidence type="ECO:0000256" key="2">
    <source>
        <dbReference type="ARBA" id="ARBA00004496"/>
    </source>
</evidence>
<dbReference type="InterPro" id="IPR008144">
    <property type="entry name" value="Guanylate_kin-like_dom"/>
</dbReference>
<evidence type="ECO:0000256" key="4">
    <source>
        <dbReference type="ARBA" id="ARBA00012961"/>
    </source>
</evidence>
<evidence type="ECO:0000313" key="16">
    <source>
        <dbReference type="Proteomes" id="UP000186015"/>
    </source>
</evidence>
<dbReference type="GO" id="GO:0005524">
    <property type="term" value="F:ATP binding"/>
    <property type="evidence" value="ECO:0007669"/>
    <property type="project" value="UniProtKB-UniRule"/>
</dbReference>
<dbReference type="InterPro" id="IPR020590">
    <property type="entry name" value="Guanylate_kinase_CS"/>
</dbReference>
<evidence type="ECO:0000256" key="7">
    <source>
        <dbReference type="ARBA" id="ARBA00022679"/>
    </source>
</evidence>
<dbReference type="GO" id="GO:0005829">
    <property type="term" value="C:cytosol"/>
    <property type="evidence" value="ECO:0007669"/>
    <property type="project" value="TreeGrafter"/>
</dbReference>
<feature type="binding site" evidence="13">
    <location>
        <begin position="16"/>
        <end position="23"/>
    </location>
    <ligand>
        <name>ATP</name>
        <dbReference type="ChEBI" id="CHEBI:30616"/>
    </ligand>
</feature>
<keyword evidence="7 13" id="KW-0808">Transferase</keyword>
<dbReference type="SUPFAM" id="SSF52540">
    <property type="entry name" value="P-loop containing nucleoside triphosphate hydrolases"/>
    <property type="match status" value="1"/>
</dbReference>
<evidence type="ECO:0000256" key="5">
    <source>
        <dbReference type="ARBA" id="ARBA00016296"/>
    </source>
</evidence>
<dbReference type="HAMAP" id="MF_00328">
    <property type="entry name" value="Guanylate_kinase"/>
    <property type="match status" value="1"/>
</dbReference>
<evidence type="ECO:0000256" key="3">
    <source>
        <dbReference type="ARBA" id="ARBA00005790"/>
    </source>
</evidence>
<keyword evidence="8 13" id="KW-0547">Nucleotide-binding</keyword>
<comment type="subcellular location">
    <subcellularLocation>
        <location evidence="2 13">Cytoplasm</location>
    </subcellularLocation>
</comment>
<protein>
    <recommendedName>
        <fullName evidence="5 13">Guanylate kinase</fullName>
        <ecNumber evidence="4 13">2.7.4.8</ecNumber>
    </recommendedName>
    <alternativeName>
        <fullName evidence="11 13">GMP kinase</fullName>
    </alternativeName>
</protein>
<accession>A0A1H7F1K1</accession>
<feature type="domain" description="Guanylate kinase-like" evidence="14">
    <location>
        <begin position="9"/>
        <end position="186"/>
    </location>
</feature>
<keyword evidence="6 13" id="KW-0963">Cytoplasm</keyword>
<name>A0A1H7F1K1_RUMAL</name>
<gene>
    <name evidence="13" type="primary">gmk</name>
    <name evidence="15" type="ORF">SAMN05216469_10163</name>
</gene>
<evidence type="ECO:0000256" key="9">
    <source>
        <dbReference type="ARBA" id="ARBA00022777"/>
    </source>
</evidence>
<dbReference type="SMART" id="SM00072">
    <property type="entry name" value="GuKc"/>
    <property type="match status" value="1"/>
</dbReference>
<dbReference type="Gene3D" id="3.40.50.300">
    <property type="entry name" value="P-loop containing nucleotide triphosphate hydrolases"/>
    <property type="match status" value="1"/>
</dbReference>
<dbReference type="Proteomes" id="UP000186015">
    <property type="component" value="Unassembled WGS sequence"/>
</dbReference>
<dbReference type="NCBIfam" id="TIGR03263">
    <property type="entry name" value="guanyl_kin"/>
    <property type="match status" value="1"/>
</dbReference>
<sequence>MDKMEKREPKLIIVSAPSGCGKGTIMEKAFKKNEVFYSVSCTTRGPRPGEVPGESYHYITTEEFEKMIAEDNFLEYAKYNQTYYGTPRKPVEENLAAGKDVILEIETQGAFKVKAIRPEVSSLFILPPSISELRRRLHKRATEDEETIEKRVAQAAGEIEKSDKYDYVIMNDDLDAALEDFKAVIDGIRGEKEPAVRFSPKNEEIKNMIREVLENA</sequence>
<evidence type="ECO:0000256" key="6">
    <source>
        <dbReference type="ARBA" id="ARBA00022490"/>
    </source>
</evidence>
<evidence type="ECO:0000259" key="14">
    <source>
        <dbReference type="PROSITE" id="PS50052"/>
    </source>
</evidence>
<dbReference type="GO" id="GO:0004385">
    <property type="term" value="F:GMP kinase activity"/>
    <property type="evidence" value="ECO:0007669"/>
    <property type="project" value="UniProtKB-UniRule"/>
</dbReference>